<reference evidence="6 7" key="1">
    <citation type="submission" date="2019-02" db="EMBL/GenBank/DDBJ databases">
        <title>Draft genome sequences of novel Actinobacteria.</title>
        <authorList>
            <person name="Sahin N."/>
            <person name="Ay H."/>
            <person name="Saygin H."/>
        </authorList>
    </citation>
    <scope>NUCLEOTIDE SEQUENCE [LARGE SCALE GENOMIC DNA]</scope>
    <source>
        <strain evidence="6 7">8K307</strain>
    </source>
</reference>
<keyword evidence="2" id="KW-0238">DNA-binding</keyword>
<dbReference type="GO" id="GO:0005829">
    <property type="term" value="C:cytosol"/>
    <property type="evidence" value="ECO:0007669"/>
    <property type="project" value="TreeGrafter"/>
</dbReference>
<dbReference type="PROSITE" id="PS51063">
    <property type="entry name" value="HTH_CRP_2"/>
    <property type="match status" value="1"/>
</dbReference>
<sequence length="269" mass="29933">MASYCLTEGLDALNRQPWGERPPPWAPGRREEASRMERLAAEPDKLWCLSEVDIFRDLSDQEMQVIADNAPMRTYAAGELLFSPHNPVEVLFILKRGRVRVFRISGDGRALTTAIISPGTIFGEMVLLGQHMYDNFAEALDEAVVCVMSRADVHRFLLADQRIAIRIAEILGQRLVDMERRFTDTVFKSVPQRIAATLAMLARQSPRSGFLARGQQITLTHEQLAALVGTSRETATKVLGEFADNGLLRLGRGRITVLDAARLDAETGT</sequence>
<dbReference type="GO" id="GO:0003677">
    <property type="term" value="F:DNA binding"/>
    <property type="evidence" value="ECO:0007669"/>
    <property type="project" value="UniProtKB-KW"/>
</dbReference>
<dbReference type="InterPro" id="IPR012318">
    <property type="entry name" value="HTH_CRP"/>
</dbReference>
<dbReference type="InterPro" id="IPR014710">
    <property type="entry name" value="RmlC-like_jellyroll"/>
</dbReference>
<evidence type="ECO:0000313" key="7">
    <source>
        <dbReference type="Proteomes" id="UP000295217"/>
    </source>
</evidence>
<dbReference type="AlphaFoldDB" id="A0A4R4ZZR7"/>
<keyword evidence="7" id="KW-1185">Reference proteome</keyword>
<accession>A0A4R4ZZR7</accession>
<dbReference type="SUPFAM" id="SSF51206">
    <property type="entry name" value="cAMP-binding domain-like"/>
    <property type="match status" value="1"/>
</dbReference>
<organism evidence="6 7">
    <name type="scientific">Jiangella aurantiaca</name>
    <dbReference type="NCBI Taxonomy" id="2530373"/>
    <lineage>
        <taxon>Bacteria</taxon>
        <taxon>Bacillati</taxon>
        <taxon>Actinomycetota</taxon>
        <taxon>Actinomycetes</taxon>
        <taxon>Jiangellales</taxon>
        <taxon>Jiangellaceae</taxon>
        <taxon>Jiangella</taxon>
    </lineage>
</organism>
<dbReference type="InterPro" id="IPR000595">
    <property type="entry name" value="cNMP-bd_dom"/>
</dbReference>
<dbReference type="CDD" id="cd00038">
    <property type="entry name" value="CAP_ED"/>
    <property type="match status" value="1"/>
</dbReference>
<name>A0A4R4ZZR7_9ACTN</name>
<evidence type="ECO:0000259" key="5">
    <source>
        <dbReference type="PROSITE" id="PS51063"/>
    </source>
</evidence>
<evidence type="ECO:0000256" key="2">
    <source>
        <dbReference type="ARBA" id="ARBA00023125"/>
    </source>
</evidence>
<dbReference type="Gene3D" id="1.10.10.10">
    <property type="entry name" value="Winged helix-like DNA-binding domain superfamily/Winged helix DNA-binding domain"/>
    <property type="match status" value="1"/>
</dbReference>
<dbReference type="InterPro" id="IPR036388">
    <property type="entry name" value="WH-like_DNA-bd_sf"/>
</dbReference>
<dbReference type="Proteomes" id="UP000295217">
    <property type="component" value="Unassembled WGS sequence"/>
</dbReference>
<dbReference type="PANTHER" id="PTHR24567:SF74">
    <property type="entry name" value="HTH-TYPE TRANSCRIPTIONAL REGULATOR ARCR"/>
    <property type="match status" value="1"/>
</dbReference>
<dbReference type="InterPro" id="IPR018490">
    <property type="entry name" value="cNMP-bd_dom_sf"/>
</dbReference>
<comment type="caution">
    <text evidence="6">The sequence shown here is derived from an EMBL/GenBank/DDBJ whole genome shotgun (WGS) entry which is preliminary data.</text>
</comment>
<dbReference type="SMART" id="SM00100">
    <property type="entry name" value="cNMP"/>
    <property type="match status" value="1"/>
</dbReference>
<dbReference type="FunFam" id="1.10.10.10:FF:000019">
    <property type="entry name" value="Crp/Fnr family transcriptional regulator"/>
    <property type="match status" value="1"/>
</dbReference>
<dbReference type="InterPro" id="IPR036390">
    <property type="entry name" value="WH_DNA-bd_sf"/>
</dbReference>
<dbReference type="Gene3D" id="2.60.120.10">
    <property type="entry name" value="Jelly Rolls"/>
    <property type="match status" value="1"/>
</dbReference>
<evidence type="ECO:0000259" key="4">
    <source>
        <dbReference type="PROSITE" id="PS50042"/>
    </source>
</evidence>
<dbReference type="Pfam" id="PF13545">
    <property type="entry name" value="HTH_Crp_2"/>
    <property type="match status" value="1"/>
</dbReference>
<feature type="domain" description="Cyclic nucleotide-binding" evidence="4">
    <location>
        <begin position="54"/>
        <end position="174"/>
    </location>
</feature>
<keyword evidence="1" id="KW-0805">Transcription regulation</keyword>
<feature type="domain" description="HTH crp-type" evidence="5">
    <location>
        <begin position="188"/>
        <end position="261"/>
    </location>
</feature>
<dbReference type="PANTHER" id="PTHR24567">
    <property type="entry name" value="CRP FAMILY TRANSCRIPTIONAL REGULATORY PROTEIN"/>
    <property type="match status" value="1"/>
</dbReference>
<dbReference type="Pfam" id="PF00027">
    <property type="entry name" value="cNMP_binding"/>
    <property type="match status" value="1"/>
</dbReference>
<dbReference type="SUPFAM" id="SSF46785">
    <property type="entry name" value="Winged helix' DNA-binding domain"/>
    <property type="match status" value="1"/>
</dbReference>
<dbReference type="SMART" id="SM00419">
    <property type="entry name" value="HTH_CRP"/>
    <property type="match status" value="1"/>
</dbReference>
<dbReference type="EMBL" id="SMLB01000065">
    <property type="protein sequence ID" value="TDD64605.1"/>
    <property type="molecule type" value="Genomic_DNA"/>
</dbReference>
<proteinExistence type="predicted"/>
<evidence type="ECO:0000256" key="1">
    <source>
        <dbReference type="ARBA" id="ARBA00023015"/>
    </source>
</evidence>
<evidence type="ECO:0000313" key="6">
    <source>
        <dbReference type="EMBL" id="TDD64605.1"/>
    </source>
</evidence>
<dbReference type="InterPro" id="IPR050397">
    <property type="entry name" value="Env_Response_Regulators"/>
</dbReference>
<protein>
    <submittedName>
        <fullName evidence="6">Crp/Fnr family transcriptional regulator</fullName>
    </submittedName>
</protein>
<keyword evidence="3" id="KW-0804">Transcription</keyword>
<evidence type="ECO:0000256" key="3">
    <source>
        <dbReference type="ARBA" id="ARBA00023163"/>
    </source>
</evidence>
<dbReference type="PROSITE" id="PS50042">
    <property type="entry name" value="CNMP_BINDING_3"/>
    <property type="match status" value="1"/>
</dbReference>
<dbReference type="GO" id="GO:0003700">
    <property type="term" value="F:DNA-binding transcription factor activity"/>
    <property type="evidence" value="ECO:0007669"/>
    <property type="project" value="TreeGrafter"/>
</dbReference>
<dbReference type="OrthoDB" id="9812325at2"/>
<gene>
    <name evidence="6" type="ORF">E1262_27740</name>
</gene>